<evidence type="ECO:0000313" key="2">
    <source>
        <dbReference type="EMBL" id="SHM36083.1"/>
    </source>
</evidence>
<reference evidence="3" key="1">
    <citation type="submission" date="2016-11" db="EMBL/GenBank/DDBJ databases">
        <authorList>
            <person name="Varghese N."/>
            <person name="Submissions S."/>
        </authorList>
    </citation>
    <scope>NUCLEOTIDE SEQUENCE [LARGE SCALE GENOMIC DNA]</scope>
    <source>
        <strain evidence="3">DSM 24724</strain>
    </source>
</reference>
<dbReference type="EMBL" id="FRBT01000005">
    <property type="protein sequence ID" value="SHM36083.1"/>
    <property type="molecule type" value="Genomic_DNA"/>
</dbReference>
<dbReference type="Pfam" id="PF14206">
    <property type="entry name" value="Cys_rich_CPCC"/>
    <property type="match status" value="1"/>
</dbReference>
<dbReference type="AlphaFoldDB" id="A0A1M7I6B9"/>
<dbReference type="STRING" id="946677.SAMN05444484_105280"/>
<dbReference type="RefSeq" id="WP_082815755.1">
    <property type="nucleotide sequence ID" value="NZ_FRBT01000005.1"/>
</dbReference>
<feature type="domain" description="Cysteine-rich CPCC" evidence="1">
    <location>
        <begin position="117"/>
        <end position="173"/>
    </location>
</feature>
<proteinExistence type="predicted"/>
<keyword evidence="3" id="KW-1185">Reference proteome</keyword>
<dbReference type="Proteomes" id="UP000184028">
    <property type="component" value="Unassembled WGS sequence"/>
</dbReference>
<evidence type="ECO:0000313" key="3">
    <source>
        <dbReference type="Proteomes" id="UP000184028"/>
    </source>
</evidence>
<accession>A0A1M7I6B9</accession>
<protein>
    <submittedName>
        <fullName evidence="2">Cysteine-rich CPCC</fullName>
    </submittedName>
</protein>
<evidence type="ECO:0000259" key="1">
    <source>
        <dbReference type="Pfam" id="PF14206"/>
    </source>
</evidence>
<name>A0A1M7I6B9_9FLAO</name>
<organism evidence="2 3">
    <name type="scientific">Flavobacterium chilense</name>
    <dbReference type="NCBI Taxonomy" id="946677"/>
    <lineage>
        <taxon>Bacteria</taxon>
        <taxon>Pseudomonadati</taxon>
        <taxon>Bacteroidota</taxon>
        <taxon>Flavobacteriia</taxon>
        <taxon>Flavobacteriales</taxon>
        <taxon>Flavobacteriaceae</taxon>
        <taxon>Flavobacterium</taxon>
    </lineage>
</organism>
<dbReference type="InterPro" id="IPR025983">
    <property type="entry name" value="Cys_rich_CPCC"/>
</dbReference>
<dbReference type="OrthoDB" id="1456570at2"/>
<sequence length="186" mass="21044">MDREEAKKAIAACELKSLSDQDKLEILENNYWFFGDKEGIVNAIENGCYPKISYSFIELINNTPNPILNEESEVLLLDYLKRELSFVSNSYLELKLNNTGLNFDDKVTGEVEKAGLCPCCEYYSIGYGEDGLWDICSVCFWENGGDGPNHMTLKEAKLNFEKFGAVNATSLDFIDKEGKIKYIKKA</sequence>
<gene>
    <name evidence="2" type="ORF">SAMN05444484_105280</name>
</gene>